<dbReference type="InterPro" id="IPR036397">
    <property type="entry name" value="RNaseH_sf"/>
</dbReference>
<dbReference type="PROSITE" id="PS51314">
    <property type="entry name" value="VPS37_C"/>
    <property type="match status" value="1"/>
</dbReference>
<keyword evidence="8" id="KW-0175">Coiled coil</keyword>
<sequence length="428" mass="47674">MAVDSSKFKHLSPSQLSELLDDDDKLGQMAQEMDEDNSRPYVAGECLQFLQDEGIEAMDWPARSPDLNPIEDIWDIMSRTIHQRHIAPQTVQELADALVQAYFFWPVEGSVKYCSAQALGLSDLSLRTAVLCSALNRANQYACAGGAAGNKEEDVIVRRWEAPDHDAHRTGPHRDRPWAQNVQLDKEMTLAGNRSLAEANLLYQPKLDSRKSTLTQKYQELQVLMESHQLKKTKLDQQSVNASLETLLALLQAEGAKIEEETENMAENFLDGGIQMDSFIDEYLSKRKLAHLRRVKIEKLQEMVLKGQRLPQVSMQPQSRPPEVIQAPPSSYPAPFNTPPTVLPRRAVPPPPAQAGMYPTPFAMAAQQPAPGLPYAASPCPPVPSRIGYQPPGQMPQPGYPVPYTPQYPPALPQRPPQRLPPNPGFIL</sequence>
<dbReference type="Proteomes" id="UP001176940">
    <property type="component" value="Unassembled WGS sequence"/>
</dbReference>
<keyword evidence="4" id="KW-0967">Endosome</keyword>
<evidence type="ECO:0000256" key="9">
    <source>
        <dbReference type="SAM" id="MobiDB-lite"/>
    </source>
</evidence>
<evidence type="ECO:0000256" key="6">
    <source>
        <dbReference type="ARBA" id="ARBA00025010"/>
    </source>
</evidence>
<comment type="similarity">
    <text evidence="2">Belongs to the VPS37 family.</text>
</comment>
<evidence type="ECO:0000256" key="2">
    <source>
        <dbReference type="ARBA" id="ARBA00007617"/>
    </source>
</evidence>
<evidence type="ECO:0000256" key="1">
    <source>
        <dbReference type="ARBA" id="ARBA00004633"/>
    </source>
</evidence>
<dbReference type="Gene3D" id="1.10.287.660">
    <property type="entry name" value="Helix hairpin bin"/>
    <property type="match status" value="1"/>
</dbReference>
<evidence type="ECO:0000256" key="5">
    <source>
        <dbReference type="ARBA" id="ARBA00022927"/>
    </source>
</evidence>
<dbReference type="InterPro" id="IPR037202">
    <property type="entry name" value="ESCRT_assembly_dom"/>
</dbReference>
<evidence type="ECO:0000259" key="10">
    <source>
        <dbReference type="PROSITE" id="PS51314"/>
    </source>
</evidence>
<dbReference type="InterPro" id="IPR009851">
    <property type="entry name" value="Mod_r"/>
</dbReference>
<evidence type="ECO:0000313" key="11">
    <source>
        <dbReference type="EMBL" id="CAJ0958622.1"/>
    </source>
</evidence>
<protein>
    <recommendedName>
        <fullName evidence="10">VPS37 C-terminal domain-containing protein</fullName>
    </recommendedName>
</protein>
<keyword evidence="12" id="KW-1185">Reference proteome</keyword>
<dbReference type="PANTHER" id="PTHR13678">
    <property type="entry name" value="VACUOLAR PROTEIN SORTING-ASSOCIATED PROTEIN 37"/>
    <property type="match status" value="1"/>
</dbReference>
<dbReference type="InterPro" id="IPR029012">
    <property type="entry name" value="Helix_hairpin_bin_sf"/>
</dbReference>
<evidence type="ECO:0000256" key="8">
    <source>
        <dbReference type="SAM" id="Coils"/>
    </source>
</evidence>
<organism evidence="11 12">
    <name type="scientific">Ranitomeya imitator</name>
    <name type="common">mimic poison frog</name>
    <dbReference type="NCBI Taxonomy" id="111125"/>
    <lineage>
        <taxon>Eukaryota</taxon>
        <taxon>Metazoa</taxon>
        <taxon>Chordata</taxon>
        <taxon>Craniata</taxon>
        <taxon>Vertebrata</taxon>
        <taxon>Euteleostomi</taxon>
        <taxon>Amphibia</taxon>
        <taxon>Batrachia</taxon>
        <taxon>Anura</taxon>
        <taxon>Neobatrachia</taxon>
        <taxon>Hyloidea</taxon>
        <taxon>Dendrobatidae</taxon>
        <taxon>Dendrobatinae</taxon>
        <taxon>Ranitomeya</taxon>
    </lineage>
</organism>
<feature type="region of interest" description="Disordered" evidence="9">
    <location>
        <begin position="1"/>
        <end position="37"/>
    </location>
</feature>
<accession>A0ABN9M4E6</accession>
<dbReference type="PANTHER" id="PTHR13678:SF9">
    <property type="entry name" value="VACUOLAR PROTEIN SORTING-ASSOCIATED PROTEIN 37B"/>
    <property type="match status" value="1"/>
</dbReference>
<dbReference type="Pfam" id="PF07200">
    <property type="entry name" value="Mod_r"/>
    <property type="match status" value="1"/>
</dbReference>
<dbReference type="Gene3D" id="3.30.420.10">
    <property type="entry name" value="Ribonuclease H-like superfamily/Ribonuclease H"/>
    <property type="match status" value="1"/>
</dbReference>
<keyword evidence="3 7" id="KW-0813">Transport</keyword>
<gene>
    <name evidence="11" type="ORF">RIMI_LOCUS16476033</name>
</gene>
<feature type="coiled-coil region" evidence="8">
    <location>
        <begin position="218"/>
        <end position="268"/>
    </location>
</feature>
<feature type="compositionally biased region" description="Pro residues" evidence="9">
    <location>
        <begin position="393"/>
        <end position="428"/>
    </location>
</feature>
<dbReference type="SUPFAM" id="SSF140111">
    <property type="entry name" value="Endosomal sorting complex assembly domain"/>
    <property type="match status" value="1"/>
</dbReference>
<comment type="function">
    <text evidence="6">Component of the ESCRT-I complex, a regulator of vesicular trafficking process. Required for the sorting of endocytic ubiquitinated cargos into multivesicular bodies. May be involved in cell growth and differentiation.</text>
</comment>
<evidence type="ECO:0000313" key="12">
    <source>
        <dbReference type="Proteomes" id="UP001176940"/>
    </source>
</evidence>
<comment type="subcellular location">
    <subcellularLocation>
        <location evidence="1">Late endosome membrane</location>
        <topology evidence="1">Peripheral membrane protein</topology>
    </subcellularLocation>
</comment>
<evidence type="ECO:0000256" key="3">
    <source>
        <dbReference type="ARBA" id="ARBA00022448"/>
    </source>
</evidence>
<proteinExistence type="inferred from homology"/>
<feature type="domain" description="VPS37 C-terminal" evidence="10">
    <location>
        <begin position="225"/>
        <end position="314"/>
    </location>
</feature>
<name>A0ABN9M4E6_9NEOB</name>
<dbReference type="EMBL" id="CAUEEQ010046100">
    <property type="protein sequence ID" value="CAJ0958622.1"/>
    <property type="molecule type" value="Genomic_DNA"/>
</dbReference>
<evidence type="ECO:0000256" key="4">
    <source>
        <dbReference type="ARBA" id="ARBA00022753"/>
    </source>
</evidence>
<reference evidence="11" key="1">
    <citation type="submission" date="2023-07" db="EMBL/GenBank/DDBJ databases">
        <authorList>
            <person name="Stuckert A."/>
        </authorList>
    </citation>
    <scope>NUCLEOTIDE SEQUENCE</scope>
</reference>
<evidence type="ECO:0000256" key="7">
    <source>
        <dbReference type="PROSITE-ProRule" id="PRU00646"/>
    </source>
</evidence>
<keyword evidence="5 7" id="KW-0653">Protein transport</keyword>
<comment type="caution">
    <text evidence="11">The sequence shown here is derived from an EMBL/GenBank/DDBJ whole genome shotgun (WGS) entry which is preliminary data.</text>
</comment>
<feature type="region of interest" description="Disordered" evidence="9">
    <location>
        <begin position="385"/>
        <end position="428"/>
    </location>
</feature>